<dbReference type="OrthoDB" id="5888722at2"/>
<accession>A0A227ABV3</accession>
<sequence length="79" mass="9393">MLAITQGGVEYNDLIVHVCFLPDFCTFVQVNRLLPVFRYKKTRIFMRVSKKLVWLFFFHSLPARTGHDQEEAKQDRKMS</sequence>
<reference evidence="3 5" key="3">
    <citation type="submission" date="2019-08" db="EMBL/GenBank/DDBJ databases">
        <title>Emerging of two pre-pandemic pathogenic O4:KUT lineages of Vibrio parahaemolyticus in coastal eastern China.</title>
        <authorList>
            <person name="Yu H."/>
        </authorList>
    </citation>
    <scope>NUCLEOTIDE SEQUENCE [LARGE SCALE GENOMIC DNA]</scope>
    <source>
        <strain evidence="3 5">HZ17-383</strain>
    </source>
</reference>
<organism evidence="2 4">
    <name type="scientific">Vibrio parahaemolyticus</name>
    <dbReference type="NCBI Taxonomy" id="670"/>
    <lineage>
        <taxon>Bacteria</taxon>
        <taxon>Pseudomonadati</taxon>
        <taxon>Pseudomonadota</taxon>
        <taxon>Gammaproteobacteria</taxon>
        <taxon>Vibrionales</taxon>
        <taxon>Vibrionaceae</taxon>
        <taxon>Vibrio</taxon>
    </lineage>
</organism>
<reference evidence="2 4" key="1">
    <citation type="journal article" date="2017" name="Appl. Environ. Microbiol.">
        <title>Parallel evolution of two clades of a major Atlantic endemic Vibrio parahaemolyticus pathogen lineage by independent acquisition of related pathogenicity islands.</title>
        <authorList>
            <person name="Xu F."/>
            <person name="Gonzalez-Escalona N."/>
            <person name="Drees K.P."/>
            <person name="Sebra R.P."/>
            <person name="Cooper V.S."/>
            <person name="Jones S.H."/>
            <person name="Whistler C.A."/>
        </authorList>
    </citation>
    <scope>NUCLEOTIDE SEQUENCE [LARGE SCALE GENOMIC DNA]</scope>
    <source>
        <strain evidence="2 4">MAVP-3</strain>
    </source>
</reference>
<comment type="caution">
    <text evidence="2">The sequence shown here is derived from an EMBL/GenBank/DDBJ whole genome shotgun (WGS) entry which is preliminary data.</text>
</comment>
<evidence type="ECO:0000313" key="3">
    <source>
        <dbReference type="EMBL" id="TXN14913.1"/>
    </source>
</evidence>
<dbReference type="EMBL" id="DACQKT010000005">
    <property type="protein sequence ID" value="HAS6677620.1"/>
    <property type="molecule type" value="Genomic_DNA"/>
</dbReference>
<evidence type="ECO:0000313" key="1">
    <source>
        <dbReference type="EMBL" id="HAS6677620.1"/>
    </source>
</evidence>
<dbReference type="Proteomes" id="UP000321504">
    <property type="component" value="Unassembled WGS sequence"/>
</dbReference>
<dbReference type="EMBL" id="VRMQ01000004">
    <property type="protein sequence ID" value="TXN14913.1"/>
    <property type="molecule type" value="Genomic_DNA"/>
</dbReference>
<reference evidence="1" key="2">
    <citation type="journal article" date="2018" name="Genome Biol.">
        <title>SKESA: strategic k-mer extension for scrupulous assemblies.</title>
        <authorList>
            <person name="Souvorov A."/>
            <person name="Agarwala R."/>
            <person name="Lipman D.J."/>
        </authorList>
    </citation>
    <scope>NUCLEOTIDE SEQUENCE</scope>
    <source>
        <strain evidence="1">1930</strain>
    </source>
</reference>
<protein>
    <submittedName>
        <fullName evidence="2">Uncharacterized protein</fullName>
    </submittedName>
</protein>
<gene>
    <name evidence="2" type="ORF">CA163_30390</name>
    <name evidence="3" type="ORF">FVP01_18195</name>
    <name evidence="1" type="ORF">I7278_12450</name>
</gene>
<evidence type="ECO:0000313" key="2">
    <source>
        <dbReference type="EMBL" id="OXE29104.1"/>
    </source>
</evidence>
<dbReference type="EMBL" id="NIXT01003625">
    <property type="protein sequence ID" value="OXE29104.1"/>
    <property type="molecule type" value="Genomic_DNA"/>
</dbReference>
<evidence type="ECO:0000313" key="5">
    <source>
        <dbReference type="Proteomes" id="UP000321504"/>
    </source>
</evidence>
<name>A0A227ABV3_VIBPH</name>
<evidence type="ECO:0000313" key="4">
    <source>
        <dbReference type="Proteomes" id="UP000214596"/>
    </source>
</evidence>
<proteinExistence type="predicted"/>
<dbReference type="Proteomes" id="UP000214596">
    <property type="component" value="Unassembled WGS sequence"/>
</dbReference>
<dbReference type="Proteomes" id="UP000856022">
    <property type="component" value="Unassembled WGS sequence"/>
</dbReference>
<reference evidence="1" key="4">
    <citation type="submission" date="2019-12" db="EMBL/GenBank/DDBJ databases">
        <authorList>
            <consortium name="NCBI Pathogen Detection Project"/>
        </authorList>
    </citation>
    <scope>NUCLEOTIDE SEQUENCE</scope>
    <source>
        <strain evidence="1">1930</strain>
    </source>
</reference>
<dbReference type="AlphaFoldDB" id="A0A227ABV3"/>